<accession>A0ABP7EPW0</accession>
<reference evidence="2" key="1">
    <citation type="journal article" date="2019" name="Int. J. Syst. Evol. Microbiol.">
        <title>The Global Catalogue of Microorganisms (GCM) 10K type strain sequencing project: providing services to taxonomists for standard genome sequencing and annotation.</title>
        <authorList>
            <consortium name="The Broad Institute Genomics Platform"/>
            <consortium name="The Broad Institute Genome Sequencing Center for Infectious Disease"/>
            <person name="Wu L."/>
            <person name="Ma J."/>
        </authorList>
    </citation>
    <scope>NUCLEOTIDE SEQUENCE [LARGE SCALE GENOMIC DNA]</scope>
    <source>
        <strain evidence="2">JCM 16904</strain>
    </source>
</reference>
<gene>
    <name evidence="1" type="ORF">GCM10022224_102560</name>
</gene>
<organism evidence="1 2">
    <name type="scientific">Nonomuraea antimicrobica</name>
    <dbReference type="NCBI Taxonomy" id="561173"/>
    <lineage>
        <taxon>Bacteria</taxon>
        <taxon>Bacillati</taxon>
        <taxon>Actinomycetota</taxon>
        <taxon>Actinomycetes</taxon>
        <taxon>Streptosporangiales</taxon>
        <taxon>Streptosporangiaceae</taxon>
        <taxon>Nonomuraea</taxon>
    </lineage>
</organism>
<comment type="caution">
    <text evidence="1">The sequence shown here is derived from an EMBL/GenBank/DDBJ whole genome shotgun (WGS) entry which is preliminary data.</text>
</comment>
<evidence type="ECO:0000313" key="2">
    <source>
        <dbReference type="Proteomes" id="UP001500902"/>
    </source>
</evidence>
<protein>
    <submittedName>
        <fullName evidence="1">Uncharacterized protein</fullName>
    </submittedName>
</protein>
<dbReference type="Proteomes" id="UP001500902">
    <property type="component" value="Unassembled WGS sequence"/>
</dbReference>
<name>A0ABP7EPW0_9ACTN</name>
<evidence type="ECO:0000313" key="1">
    <source>
        <dbReference type="EMBL" id="GAA3720145.1"/>
    </source>
</evidence>
<dbReference type="EMBL" id="BAAAZP010000241">
    <property type="protein sequence ID" value="GAA3720145.1"/>
    <property type="molecule type" value="Genomic_DNA"/>
</dbReference>
<sequence>MPVGMPAHWWAPGLHLAERLALPGTPAADPGQEPADRARRRVERWRTAYRLDRDGRFERRLAELGIEEADLTALLAEPAQELAGRASLPGWAARAEEVLAAMPPQGELPEGGVPPGGHAGLTLVVAPFARHAVDELAAAVRPKGWTP</sequence>
<proteinExistence type="predicted"/>
<keyword evidence="2" id="KW-1185">Reference proteome</keyword>